<dbReference type="Proteomes" id="UP001275436">
    <property type="component" value="Unassembled WGS sequence"/>
</dbReference>
<accession>A0ABQ5TJV5</accession>
<dbReference type="RefSeq" id="WP_317958158.1">
    <property type="nucleotide sequence ID" value="NZ_BSKO01000001.1"/>
</dbReference>
<reference evidence="1 2" key="1">
    <citation type="submission" date="2023-02" db="EMBL/GenBank/DDBJ databases">
        <title>Oceanobacillus kimchii IFOP_LL358 isolated form Alexandrium catenella lab strain.</title>
        <authorList>
            <person name="Gajardo G."/>
            <person name="Ueki S."/>
            <person name="Maruyama F."/>
        </authorList>
    </citation>
    <scope>NUCLEOTIDE SEQUENCE [LARGE SCALE GENOMIC DNA]</scope>
    <source>
        <strain evidence="1 2">IFOP_LL358</strain>
    </source>
</reference>
<organism evidence="1 2">
    <name type="scientific">Oceanobacillus kimchii</name>
    <dbReference type="NCBI Taxonomy" id="746691"/>
    <lineage>
        <taxon>Bacteria</taxon>
        <taxon>Bacillati</taxon>
        <taxon>Bacillota</taxon>
        <taxon>Bacilli</taxon>
        <taxon>Bacillales</taxon>
        <taxon>Bacillaceae</taxon>
        <taxon>Oceanobacillus</taxon>
    </lineage>
</organism>
<sequence>MSNLRIIELNMQKLRDQLVTASRFTNDITSDSYRKQLRVEFNILHKLLAESNKLESELTQ</sequence>
<gene>
    <name evidence="1" type="ORF">MACH08_20690</name>
</gene>
<dbReference type="EMBL" id="BSKO01000001">
    <property type="protein sequence ID" value="GLO66285.1"/>
    <property type="molecule type" value="Genomic_DNA"/>
</dbReference>
<name>A0ABQ5TJV5_9BACI</name>
<comment type="caution">
    <text evidence="1">The sequence shown here is derived from an EMBL/GenBank/DDBJ whole genome shotgun (WGS) entry which is preliminary data.</text>
</comment>
<proteinExistence type="predicted"/>
<evidence type="ECO:0000313" key="2">
    <source>
        <dbReference type="Proteomes" id="UP001275436"/>
    </source>
</evidence>
<keyword evidence="2" id="KW-1185">Reference proteome</keyword>
<evidence type="ECO:0000313" key="1">
    <source>
        <dbReference type="EMBL" id="GLO66285.1"/>
    </source>
</evidence>
<protein>
    <submittedName>
        <fullName evidence="1">Uncharacterized protein</fullName>
    </submittedName>
</protein>